<accession>A0ABX6S7J7</accession>
<dbReference type="EMBL" id="CP055263">
    <property type="protein sequence ID" value="QNF30070.1"/>
    <property type="molecule type" value="Genomic_DNA"/>
</dbReference>
<name>A0ABX6S7J7_9BACI</name>
<sequence length="48" mass="5347">MKDNGDQISEGLNQILEIINAKGDTGEINNIVERSHNDFDKSKNDTKS</sequence>
<evidence type="ECO:0008006" key="3">
    <source>
        <dbReference type="Google" id="ProtNLM"/>
    </source>
</evidence>
<dbReference type="Proteomes" id="UP000515490">
    <property type="component" value="Chromosome"/>
</dbReference>
<evidence type="ECO:0000313" key="2">
    <source>
        <dbReference type="Proteomes" id="UP000515490"/>
    </source>
</evidence>
<dbReference type="RefSeq" id="WP_185653366.1">
    <property type="nucleotide sequence ID" value="NZ_CP055263.1"/>
</dbReference>
<evidence type="ECO:0000313" key="1">
    <source>
        <dbReference type="EMBL" id="QNF30070.1"/>
    </source>
</evidence>
<proteinExistence type="predicted"/>
<gene>
    <name evidence="1" type="ORF">HUW50_22905</name>
</gene>
<keyword evidence="2" id="KW-1185">Reference proteome</keyword>
<organism evidence="1 2">
    <name type="scientific">Metabacillus elymi</name>
    <dbReference type="NCBI Taxonomy" id="2745198"/>
    <lineage>
        <taxon>Bacteria</taxon>
        <taxon>Bacillati</taxon>
        <taxon>Bacillota</taxon>
        <taxon>Bacilli</taxon>
        <taxon>Bacillales</taxon>
        <taxon>Bacillaceae</taxon>
        <taxon>Metabacillus</taxon>
    </lineage>
</organism>
<protein>
    <recommendedName>
        <fullName evidence="3">Methyl-accepting chemotaxis protein</fullName>
    </recommendedName>
</protein>
<reference evidence="1 2" key="1">
    <citation type="submission" date="2020-06" db="EMBL/GenBank/DDBJ databases">
        <title>Metabacillus dokdonensis sp. nov., isolated from the rhizosphere of Elymus tsukushiensis, a plant native to the Dokdo Islands, Republic of Korea.</title>
        <authorList>
            <person name="Lee S.Y."/>
            <person name="Hwang Y.J."/>
            <person name="Son J.S."/>
            <person name="Ghim S.Y."/>
        </authorList>
    </citation>
    <scope>NUCLEOTIDE SEQUENCE [LARGE SCALE GENOMIC DNA]</scope>
    <source>
        <strain evidence="1 2">KUDC1714</strain>
    </source>
</reference>